<dbReference type="InterPro" id="IPR032807">
    <property type="entry name" value="GNVR"/>
</dbReference>
<dbReference type="SUPFAM" id="SSF52540">
    <property type="entry name" value="P-loop containing nucleoside triphosphate hydrolases"/>
    <property type="match status" value="1"/>
</dbReference>
<evidence type="ECO:0000256" key="1">
    <source>
        <dbReference type="ARBA" id="ARBA00007316"/>
    </source>
</evidence>
<dbReference type="BioCyc" id="SCEL448385:SCE_RS37485-MONOMER"/>
<comment type="catalytic activity">
    <reaction evidence="9">
        <text>L-tyrosyl-[protein] + ATP = O-phospho-L-tyrosyl-[protein] + ADP + H(+)</text>
        <dbReference type="Rhea" id="RHEA:10596"/>
        <dbReference type="Rhea" id="RHEA-COMP:10136"/>
        <dbReference type="Rhea" id="RHEA-COMP:20101"/>
        <dbReference type="ChEBI" id="CHEBI:15378"/>
        <dbReference type="ChEBI" id="CHEBI:30616"/>
        <dbReference type="ChEBI" id="CHEBI:46858"/>
        <dbReference type="ChEBI" id="CHEBI:61978"/>
        <dbReference type="ChEBI" id="CHEBI:456216"/>
        <dbReference type="EC" id="2.7.10.2"/>
    </reaction>
</comment>
<dbReference type="PANTHER" id="PTHR32309:SF13">
    <property type="entry name" value="FERRIC ENTEROBACTIN TRANSPORT PROTEIN FEPE"/>
    <property type="match status" value="1"/>
</dbReference>
<dbReference type="RefSeq" id="WP_012239926.1">
    <property type="nucleotide sequence ID" value="NC_010162.1"/>
</dbReference>
<evidence type="ECO:0000256" key="7">
    <source>
        <dbReference type="ARBA" id="ARBA00022840"/>
    </source>
</evidence>
<comment type="similarity">
    <text evidence="2">Belongs to the etk/wzc family.</text>
</comment>
<keyword evidence="5" id="KW-0547">Nucleotide-binding</keyword>
<evidence type="ECO:0000313" key="15">
    <source>
        <dbReference type="Proteomes" id="UP000002139"/>
    </source>
</evidence>
<evidence type="ECO:0000259" key="13">
    <source>
        <dbReference type="Pfam" id="PF13807"/>
    </source>
</evidence>
<dbReference type="AlphaFoldDB" id="A9EXV4"/>
<dbReference type="CDD" id="cd05387">
    <property type="entry name" value="BY-kinase"/>
    <property type="match status" value="1"/>
</dbReference>
<evidence type="ECO:0000256" key="6">
    <source>
        <dbReference type="ARBA" id="ARBA00022777"/>
    </source>
</evidence>
<keyword evidence="11" id="KW-0812">Transmembrane</keyword>
<keyword evidence="7" id="KW-0067">ATP-binding</keyword>
<evidence type="ECO:0000256" key="10">
    <source>
        <dbReference type="SAM" id="MobiDB-lite"/>
    </source>
</evidence>
<organism evidence="14 15">
    <name type="scientific">Sorangium cellulosum (strain So ce56)</name>
    <name type="common">Polyangium cellulosum (strain So ce56)</name>
    <dbReference type="NCBI Taxonomy" id="448385"/>
    <lineage>
        <taxon>Bacteria</taxon>
        <taxon>Pseudomonadati</taxon>
        <taxon>Myxococcota</taxon>
        <taxon>Polyangia</taxon>
        <taxon>Polyangiales</taxon>
        <taxon>Polyangiaceae</taxon>
        <taxon>Sorangium</taxon>
    </lineage>
</organism>
<evidence type="ECO:0000259" key="12">
    <source>
        <dbReference type="Pfam" id="PF13614"/>
    </source>
</evidence>
<feature type="domain" description="Tyrosine-protein kinase G-rich" evidence="13">
    <location>
        <begin position="389"/>
        <end position="463"/>
    </location>
</feature>
<dbReference type="NCBIfam" id="TIGR01007">
    <property type="entry name" value="eps_fam"/>
    <property type="match status" value="1"/>
</dbReference>
<dbReference type="eggNOG" id="COG3206">
    <property type="taxonomic scope" value="Bacteria"/>
</dbReference>
<feature type="transmembrane region" description="Helical" evidence="11">
    <location>
        <begin position="36"/>
        <end position="55"/>
    </location>
</feature>
<dbReference type="FunFam" id="3.40.50.300:FF:000527">
    <property type="entry name" value="Tyrosine-protein kinase etk"/>
    <property type="match status" value="1"/>
</dbReference>
<keyword evidence="6 14" id="KW-0418">Kinase</keyword>
<dbReference type="Pfam" id="PF13807">
    <property type="entry name" value="GNVR"/>
    <property type="match status" value="1"/>
</dbReference>
<dbReference type="EC" id="2.7.10.2" evidence="3"/>
<dbReference type="EMBL" id="AM746676">
    <property type="protein sequence ID" value="CAN97487.1"/>
    <property type="molecule type" value="Genomic_DNA"/>
</dbReference>
<dbReference type="HOGENOM" id="CLU_009912_2_1_7"/>
<dbReference type="Proteomes" id="UP000002139">
    <property type="component" value="Chromosome"/>
</dbReference>
<dbReference type="InterPro" id="IPR027417">
    <property type="entry name" value="P-loop_NTPase"/>
</dbReference>
<keyword evidence="8" id="KW-0829">Tyrosine-protein kinase</keyword>
<keyword evidence="4" id="KW-0808">Transferase</keyword>
<dbReference type="Gene3D" id="3.40.50.300">
    <property type="entry name" value="P-loop containing nucleotide triphosphate hydrolases"/>
    <property type="match status" value="1"/>
</dbReference>
<evidence type="ECO:0000256" key="4">
    <source>
        <dbReference type="ARBA" id="ARBA00022679"/>
    </source>
</evidence>
<dbReference type="GO" id="GO:0042802">
    <property type="term" value="F:identical protein binding"/>
    <property type="evidence" value="ECO:0007669"/>
    <property type="project" value="UniProtKB-ARBA"/>
</dbReference>
<feature type="domain" description="AAA" evidence="12">
    <location>
        <begin position="560"/>
        <end position="707"/>
    </location>
</feature>
<evidence type="ECO:0000256" key="8">
    <source>
        <dbReference type="ARBA" id="ARBA00023137"/>
    </source>
</evidence>
<dbReference type="OrthoDB" id="9812433at2"/>
<dbReference type="eggNOG" id="COG0489">
    <property type="taxonomic scope" value="Bacteria"/>
</dbReference>
<dbReference type="GO" id="GO:0004715">
    <property type="term" value="F:non-membrane spanning protein tyrosine kinase activity"/>
    <property type="evidence" value="ECO:0007669"/>
    <property type="project" value="UniProtKB-EC"/>
</dbReference>
<evidence type="ECO:0000313" key="14">
    <source>
        <dbReference type="EMBL" id="CAN97487.1"/>
    </source>
</evidence>
<evidence type="ECO:0000256" key="11">
    <source>
        <dbReference type="SAM" id="Phobius"/>
    </source>
</evidence>
<accession>A9EXV4</accession>
<feature type="compositionally biased region" description="Pro residues" evidence="10">
    <location>
        <begin position="746"/>
        <end position="770"/>
    </location>
</feature>
<evidence type="ECO:0000256" key="3">
    <source>
        <dbReference type="ARBA" id="ARBA00011903"/>
    </source>
</evidence>
<dbReference type="Pfam" id="PF13614">
    <property type="entry name" value="AAA_31"/>
    <property type="match status" value="1"/>
</dbReference>
<reference evidence="14 15" key="1">
    <citation type="journal article" date="2007" name="Nat. Biotechnol.">
        <title>Complete genome sequence of the myxobacterium Sorangium cellulosum.</title>
        <authorList>
            <person name="Schneiker S."/>
            <person name="Perlova O."/>
            <person name="Kaiser O."/>
            <person name="Gerth K."/>
            <person name="Alici A."/>
            <person name="Altmeyer M.O."/>
            <person name="Bartels D."/>
            <person name="Bekel T."/>
            <person name="Beyer S."/>
            <person name="Bode E."/>
            <person name="Bode H.B."/>
            <person name="Bolten C.J."/>
            <person name="Choudhuri J.V."/>
            <person name="Doss S."/>
            <person name="Elnakady Y.A."/>
            <person name="Frank B."/>
            <person name="Gaigalat L."/>
            <person name="Goesmann A."/>
            <person name="Groeger C."/>
            <person name="Gross F."/>
            <person name="Jelsbak L."/>
            <person name="Jelsbak L."/>
            <person name="Kalinowski J."/>
            <person name="Kegler C."/>
            <person name="Knauber T."/>
            <person name="Konietzny S."/>
            <person name="Kopp M."/>
            <person name="Krause L."/>
            <person name="Krug D."/>
            <person name="Linke B."/>
            <person name="Mahmud T."/>
            <person name="Martinez-Arias R."/>
            <person name="McHardy A.C."/>
            <person name="Merai M."/>
            <person name="Meyer F."/>
            <person name="Mormann S."/>
            <person name="Munoz-Dorado J."/>
            <person name="Perez J."/>
            <person name="Pradella S."/>
            <person name="Rachid S."/>
            <person name="Raddatz G."/>
            <person name="Rosenau F."/>
            <person name="Rueckert C."/>
            <person name="Sasse F."/>
            <person name="Scharfe M."/>
            <person name="Schuster S.C."/>
            <person name="Suen G."/>
            <person name="Treuner-Lange A."/>
            <person name="Velicer G.J."/>
            <person name="Vorholter F.-J."/>
            <person name="Weissman K.J."/>
            <person name="Welch R.D."/>
            <person name="Wenzel S.C."/>
            <person name="Whitworth D.E."/>
            <person name="Wilhelm S."/>
            <person name="Wittmann C."/>
            <person name="Bloecker H."/>
            <person name="Puehler A."/>
            <person name="Mueller R."/>
        </authorList>
    </citation>
    <scope>NUCLEOTIDE SEQUENCE [LARGE SCALE GENOMIC DNA]</scope>
    <source>
        <strain evidence="15">So ce56</strain>
    </source>
</reference>
<keyword evidence="15" id="KW-1185">Reference proteome</keyword>
<feature type="transmembrane region" description="Helical" evidence="11">
    <location>
        <begin position="439"/>
        <end position="460"/>
    </location>
</feature>
<name>A9EXV4_SORC5</name>
<proteinExistence type="inferred from homology"/>
<evidence type="ECO:0000256" key="5">
    <source>
        <dbReference type="ARBA" id="ARBA00022741"/>
    </source>
</evidence>
<feature type="region of interest" description="Disordered" evidence="10">
    <location>
        <begin position="740"/>
        <end position="770"/>
    </location>
</feature>
<dbReference type="PANTHER" id="PTHR32309">
    <property type="entry name" value="TYROSINE-PROTEIN KINASE"/>
    <property type="match status" value="1"/>
</dbReference>
<protein>
    <recommendedName>
        <fullName evidence="3">non-specific protein-tyrosine kinase</fullName>
        <ecNumber evidence="3">2.7.10.2</ecNumber>
    </recommendedName>
</protein>
<dbReference type="GO" id="GO:0005524">
    <property type="term" value="F:ATP binding"/>
    <property type="evidence" value="ECO:0007669"/>
    <property type="project" value="UniProtKB-KW"/>
</dbReference>
<keyword evidence="11" id="KW-0472">Membrane</keyword>
<dbReference type="InterPro" id="IPR025669">
    <property type="entry name" value="AAA_dom"/>
</dbReference>
<sequence length="770" mass="85484">MADESRAPSTTALRDDTSGERAFDLVVTWRTVSKHWAIALTTLLLVALSVTFYTLGQKKIYQSAATVQFDPNPPRPLGRGVDTVVDMGAGSYWNNREYYETQYKVIRSIRVALAVVAQLNLQNDAYFLKDLPKDAASPGPMSVTPEEAAEILRERLVVEPVKDSRLAVIRYNDADRERAQRILTTLMDIYIEQNLDDALASTNSAVDWLRAQLDKLKYDLETSETSLHEYKLSKNILDVDFEDKTNLLREEMKQINDALTSVRTKREEFAARSHELSKLDPNNPLDLPASELIQSPVLQMLRARQEECVRERDALIGSGKGENHPDVRAATERVAANRSALIAEIKNVQGAVNRDLAIVKRQEGGLVGLLEDAKKQAFELNSLKIEYDRLRRTKDNTEKLYQLVLERTKESDLQRMLRVNNIHVLDRPNFPLTALRPRVGVNIGIGILAGLLLGIGAALARAMLDRTLRTPDEVERELGLPFLGLLPEFDKRDQKEAQRRRARHRGKAAPQLGRRELVVHDQPTSGIAEAARAIRTNLLFMSPDRPYKTLLIASAGPSEGKTTVCCCIAVAMAQAGQKVVLIDCDLRKPRIHQIFGKSPELGVTSALLDDSVVDDESALKTEVENLYVIPAGPIPPNPAELLHSERFQALLQKLQRRFDRVIIDSPPIVAVTDGAVLSTLVDGTVLVVRASATRHDFARHGIRALLDVGGKTVGVVLNAVDLKRQEYGVYHYYGDRKDGYYHAPSEPAPPGPTDAPAPPSPPPSPPPLPN</sequence>
<dbReference type="GO" id="GO:0005886">
    <property type="term" value="C:plasma membrane"/>
    <property type="evidence" value="ECO:0007669"/>
    <property type="project" value="TreeGrafter"/>
</dbReference>
<evidence type="ECO:0000256" key="9">
    <source>
        <dbReference type="ARBA" id="ARBA00051245"/>
    </source>
</evidence>
<comment type="similarity">
    <text evidence="1">Belongs to the CpsD/CapB family.</text>
</comment>
<dbReference type="InterPro" id="IPR050445">
    <property type="entry name" value="Bact_polysacc_biosynth/exp"/>
</dbReference>
<keyword evidence="11" id="KW-1133">Transmembrane helix</keyword>
<gene>
    <name evidence="14" type="primary">wzc2</name>
    <name evidence="14" type="ordered locus">sce7318</name>
</gene>
<dbReference type="STRING" id="448385.sce7318"/>
<dbReference type="InterPro" id="IPR005702">
    <property type="entry name" value="Wzc-like_C"/>
</dbReference>
<dbReference type="KEGG" id="scl:sce7318"/>
<evidence type="ECO:0000256" key="2">
    <source>
        <dbReference type="ARBA" id="ARBA00008883"/>
    </source>
</evidence>